<name>A0A1L9QJW6_9CYAN</name>
<keyword evidence="7" id="KW-0175">Coiled coil</keyword>
<dbReference type="PROSITE" id="PS50125">
    <property type="entry name" value="GUANYLATE_CYCLASE_2"/>
    <property type="match status" value="1"/>
</dbReference>
<feature type="domain" description="Guanylate cyclase" evidence="10">
    <location>
        <begin position="637"/>
        <end position="769"/>
    </location>
</feature>
<keyword evidence="4" id="KW-0812">Transmembrane</keyword>
<evidence type="ECO:0000313" key="12">
    <source>
        <dbReference type="Proteomes" id="UP000183940"/>
    </source>
</evidence>
<comment type="caution">
    <text evidence="11">The sequence shown here is derived from an EMBL/GenBank/DDBJ whole genome shotgun (WGS) entry which is preliminary data.</text>
</comment>
<evidence type="ECO:0000259" key="9">
    <source>
        <dbReference type="PROSITE" id="PS50112"/>
    </source>
</evidence>
<proteinExistence type="inferred from homology"/>
<dbReference type="InterPro" id="IPR001054">
    <property type="entry name" value="A/G_cyclase"/>
</dbReference>
<dbReference type="PANTHER" id="PTHR43081:SF1">
    <property type="entry name" value="ADENYLATE CYCLASE, TERMINAL-DIFFERENTIATION SPECIFIC"/>
    <property type="match status" value="1"/>
</dbReference>
<dbReference type="SMART" id="SM00065">
    <property type="entry name" value="GAF"/>
    <property type="match status" value="2"/>
</dbReference>
<keyword evidence="5" id="KW-1133">Transmembrane helix</keyword>
<reference evidence="11" key="1">
    <citation type="submission" date="2016-10" db="EMBL/GenBank/DDBJ databases">
        <title>CRISPR-Cas defence system in Roseofilum reptotaenium: evidence of a bacteriophage-cyanobacterium arms race in the coral black band disease.</title>
        <authorList>
            <person name="Buerger P."/>
            <person name="Wood-Charlson E.M."/>
            <person name="Weynberg K.D."/>
            <person name="Willis B."/>
            <person name="Van Oppen M.J."/>
        </authorList>
    </citation>
    <scope>NUCLEOTIDE SEQUENCE [LARGE SCALE GENOMIC DNA]</scope>
    <source>
        <strain evidence="11">AO1-A</strain>
    </source>
</reference>
<dbReference type="Gene3D" id="3.30.70.1230">
    <property type="entry name" value="Nucleotide cyclase"/>
    <property type="match status" value="1"/>
</dbReference>
<dbReference type="Gene3D" id="3.30.450.40">
    <property type="match status" value="2"/>
</dbReference>
<dbReference type="GO" id="GO:0030313">
    <property type="term" value="C:cell envelope"/>
    <property type="evidence" value="ECO:0007669"/>
    <property type="project" value="UniProtKB-SubCell"/>
</dbReference>
<evidence type="ECO:0000256" key="6">
    <source>
        <dbReference type="ARBA" id="ARBA00023136"/>
    </source>
</evidence>
<gene>
    <name evidence="11" type="ORF">BI308_24500</name>
</gene>
<dbReference type="STRING" id="1925591.BI308_24500"/>
<dbReference type="Pfam" id="PF00211">
    <property type="entry name" value="Guanylate_cyc"/>
    <property type="match status" value="1"/>
</dbReference>
<protein>
    <submittedName>
        <fullName evidence="11">Adenylate/guanylate cyclase domain-containing protein</fullName>
    </submittedName>
</protein>
<feature type="domain" description="PAS" evidence="9">
    <location>
        <begin position="476"/>
        <end position="521"/>
    </location>
</feature>
<comment type="subcellular location">
    <subcellularLocation>
        <location evidence="1">Cell envelope</location>
    </subcellularLocation>
</comment>
<feature type="region of interest" description="Disordered" evidence="8">
    <location>
        <begin position="42"/>
        <end position="62"/>
    </location>
</feature>
<dbReference type="FunFam" id="3.30.70.1230:FF:000016">
    <property type="entry name" value="Adenylate/guanylate cyclase domain-containing protein"/>
    <property type="match status" value="1"/>
</dbReference>
<dbReference type="PROSITE" id="PS50112">
    <property type="entry name" value="PAS"/>
    <property type="match status" value="1"/>
</dbReference>
<dbReference type="InterPro" id="IPR050697">
    <property type="entry name" value="Adenylyl/Guanylyl_Cyclase_3/4"/>
</dbReference>
<dbReference type="GO" id="GO:0006171">
    <property type="term" value="P:cAMP biosynthetic process"/>
    <property type="evidence" value="ECO:0007669"/>
    <property type="project" value="TreeGrafter"/>
</dbReference>
<evidence type="ECO:0000256" key="3">
    <source>
        <dbReference type="ARBA" id="ARBA00022475"/>
    </source>
</evidence>
<dbReference type="GO" id="GO:0004016">
    <property type="term" value="F:adenylate cyclase activity"/>
    <property type="evidence" value="ECO:0007669"/>
    <property type="project" value="UniProtKB-ARBA"/>
</dbReference>
<keyword evidence="3" id="KW-1003">Cell membrane</keyword>
<accession>A0A1L9QJW6</accession>
<dbReference type="InterPro" id="IPR003018">
    <property type="entry name" value="GAF"/>
</dbReference>
<dbReference type="Proteomes" id="UP000183940">
    <property type="component" value="Unassembled WGS sequence"/>
</dbReference>
<dbReference type="GO" id="GO:0035556">
    <property type="term" value="P:intracellular signal transduction"/>
    <property type="evidence" value="ECO:0007669"/>
    <property type="project" value="InterPro"/>
</dbReference>
<evidence type="ECO:0000256" key="1">
    <source>
        <dbReference type="ARBA" id="ARBA00004196"/>
    </source>
</evidence>
<dbReference type="InterPro" id="IPR029787">
    <property type="entry name" value="Nucleotide_cyclase"/>
</dbReference>
<dbReference type="EMBL" id="MLAW01000072">
    <property type="protein sequence ID" value="OJJ15229.1"/>
    <property type="molecule type" value="Genomic_DNA"/>
</dbReference>
<sequence>MATSSSNSPIVDTTATTIDIDAINADGTPAHAVSATVIDVEDNAPQPAPPEPNESSGITGGLVTTGGGGDFSSFLAPLKKDTFKQVVSDVEDKLKVVNQTLSMLDNLLENQGFDAILDEMLRSITLKTGELLNADRTSIFLFDEEKNELFTIVAKDEKGNALEIRIPADKGIAGEVATFRKVVNIPYDFYDDPRSTTAKAFDKKNGYRTYTMVAMPLENEETGELVAVVQLINKLQIDADREAELDDKIDLKGFTAEDEQVFKEFAPSIRLILESSKSFYAATQRQRAASALMNAVNSLSKSSLDLEDTLGKVMDQAKELMNADRSTLWLLDEEKGELWTKILIAGNLTEIRIPRSAGFAGMVAESGEPLLIPFDLYNDPRSETSKKTDQTTKYRTCSMLCMPVFNADDRLIGVTQLINKKKQGEYPNYNPENWPEAPEQWKSSFNRNDLEFMRAFNIQAGVALQNAKLFDQVKQQQKMQEDILRSLTNGVISTNKNGHIIAANQCAKELLGLDERELEGQLLCPLIRIKEGDFKKWFDAALAPQDNKERQQFYPDQTLILSGEDGEDVEQSVNLSINSMNDALDPTKVNGALVVMEDISDEKQVKSLMYRYMTPEVAESLLASGDTGLGGKRKEVSVLFSDIRSYTTLTEKLQAEEVVAMLNSYFEEMVDSVFRYGGTLDKYIGDALMAVFGSPAPLEDHAWCAMQTAVEMRYRLAEYNQKRKAQGLMEISIGIGIHSDVVVSGNIGSSKRMELTSIGDGVNLASRLEGTSKQYGTDIVISEKTYRNYADRVYVRELDNITVKGKSKPVTIYELLGIREETSVVGRPLTEKQEAVKTHYEQGRKHYLQPAHDKLSYNEILAVLEQLEELSESELKKVSYDETQMLSKMLAQVDREELIELLGAATLKRMLEVDDLSRKTVTDTYWQTTLPEKVNELTPRQVKKLLQAKVCQFVGAEETRQMLAEEAQEMSSAQLRKFIDLAREPFAAKAKESFKQAQEEFQKVLKADPNNKASKLHIQRCMLYEDNPPDETWDGVWKLTEK</sequence>
<evidence type="ECO:0000256" key="8">
    <source>
        <dbReference type="SAM" id="MobiDB-lite"/>
    </source>
</evidence>
<keyword evidence="6" id="KW-0472">Membrane</keyword>
<dbReference type="InterPro" id="IPR000014">
    <property type="entry name" value="PAS"/>
</dbReference>
<dbReference type="InterPro" id="IPR035965">
    <property type="entry name" value="PAS-like_dom_sf"/>
</dbReference>
<dbReference type="Pfam" id="PF13188">
    <property type="entry name" value="PAS_8"/>
    <property type="match status" value="1"/>
</dbReference>
<organism evidence="11 12">
    <name type="scientific">Roseofilum reptotaenium AO1-A</name>
    <dbReference type="NCBI Taxonomy" id="1925591"/>
    <lineage>
        <taxon>Bacteria</taxon>
        <taxon>Bacillati</taxon>
        <taxon>Cyanobacteriota</taxon>
        <taxon>Cyanophyceae</taxon>
        <taxon>Desertifilales</taxon>
        <taxon>Desertifilaceae</taxon>
        <taxon>Roseofilum</taxon>
    </lineage>
</organism>
<comment type="similarity">
    <text evidence="2">Belongs to the adenylyl cyclase class-3 family.</text>
</comment>
<dbReference type="Gene3D" id="3.30.450.20">
    <property type="entry name" value="PAS domain"/>
    <property type="match status" value="1"/>
</dbReference>
<dbReference type="AlphaFoldDB" id="A0A1L9QJW6"/>
<evidence type="ECO:0000256" key="4">
    <source>
        <dbReference type="ARBA" id="ARBA00022692"/>
    </source>
</evidence>
<dbReference type="SUPFAM" id="SSF55781">
    <property type="entry name" value="GAF domain-like"/>
    <property type="match status" value="2"/>
</dbReference>
<dbReference type="CDD" id="cd07302">
    <property type="entry name" value="CHD"/>
    <property type="match status" value="1"/>
</dbReference>
<evidence type="ECO:0000259" key="10">
    <source>
        <dbReference type="PROSITE" id="PS50125"/>
    </source>
</evidence>
<dbReference type="Pfam" id="PF01590">
    <property type="entry name" value="GAF"/>
    <property type="match status" value="2"/>
</dbReference>
<keyword evidence="12" id="KW-1185">Reference proteome</keyword>
<dbReference type="InterPro" id="IPR029016">
    <property type="entry name" value="GAF-like_dom_sf"/>
</dbReference>
<evidence type="ECO:0000256" key="2">
    <source>
        <dbReference type="ARBA" id="ARBA00005381"/>
    </source>
</evidence>
<dbReference type="SMART" id="SM00044">
    <property type="entry name" value="CYCc"/>
    <property type="match status" value="1"/>
</dbReference>
<dbReference type="SMART" id="SM00091">
    <property type="entry name" value="PAS"/>
    <property type="match status" value="1"/>
</dbReference>
<dbReference type="CDD" id="cd00130">
    <property type="entry name" value="PAS"/>
    <property type="match status" value="1"/>
</dbReference>
<dbReference type="SUPFAM" id="SSF55073">
    <property type="entry name" value="Nucleotide cyclase"/>
    <property type="match status" value="1"/>
</dbReference>
<evidence type="ECO:0000256" key="5">
    <source>
        <dbReference type="ARBA" id="ARBA00022989"/>
    </source>
</evidence>
<feature type="coiled-coil region" evidence="7">
    <location>
        <begin position="956"/>
        <end position="1007"/>
    </location>
</feature>
<dbReference type="SUPFAM" id="SSF55785">
    <property type="entry name" value="PYP-like sensor domain (PAS domain)"/>
    <property type="match status" value="1"/>
</dbReference>
<evidence type="ECO:0000313" key="11">
    <source>
        <dbReference type="EMBL" id="OJJ15229.1"/>
    </source>
</evidence>
<evidence type="ECO:0000256" key="7">
    <source>
        <dbReference type="SAM" id="Coils"/>
    </source>
</evidence>
<dbReference type="PANTHER" id="PTHR43081">
    <property type="entry name" value="ADENYLATE CYCLASE, TERMINAL-DIFFERENTIATION SPECIFIC-RELATED"/>
    <property type="match status" value="1"/>
</dbReference>